<dbReference type="SMART" id="SM00342">
    <property type="entry name" value="HTH_ARAC"/>
    <property type="match status" value="1"/>
</dbReference>
<dbReference type="InterPro" id="IPR018060">
    <property type="entry name" value="HTH_AraC"/>
</dbReference>
<keyword evidence="6" id="KW-1185">Reference proteome</keyword>
<evidence type="ECO:0000256" key="3">
    <source>
        <dbReference type="ARBA" id="ARBA00023163"/>
    </source>
</evidence>
<dbReference type="PANTHER" id="PTHR43280:SF28">
    <property type="entry name" value="HTH-TYPE TRANSCRIPTIONAL ACTIVATOR RHAS"/>
    <property type="match status" value="1"/>
</dbReference>
<evidence type="ECO:0000313" key="5">
    <source>
        <dbReference type="EMBL" id="MBF9239644.1"/>
    </source>
</evidence>
<dbReference type="Pfam" id="PF12833">
    <property type="entry name" value="HTH_18"/>
    <property type="match status" value="1"/>
</dbReference>
<dbReference type="PANTHER" id="PTHR43280">
    <property type="entry name" value="ARAC-FAMILY TRANSCRIPTIONAL REGULATOR"/>
    <property type="match status" value="1"/>
</dbReference>
<evidence type="ECO:0000256" key="1">
    <source>
        <dbReference type="ARBA" id="ARBA00023015"/>
    </source>
</evidence>
<evidence type="ECO:0000313" key="6">
    <source>
        <dbReference type="Proteomes" id="UP000597617"/>
    </source>
</evidence>
<keyword evidence="1" id="KW-0805">Transcription regulation</keyword>
<proteinExistence type="predicted"/>
<dbReference type="Gene3D" id="1.10.10.60">
    <property type="entry name" value="Homeodomain-like"/>
    <property type="match status" value="1"/>
</dbReference>
<keyword evidence="3" id="KW-0804">Transcription</keyword>
<feature type="domain" description="HTH araC/xylS-type" evidence="4">
    <location>
        <begin position="71"/>
        <end position="175"/>
    </location>
</feature>
<organism evidence="5 6">
    <name type="scientific">Hymenobacter jeongseonensis</name>
    <dbReference type="NCBI Taxonomy" id="2791027"/>
    <lineage>
        <taxon>Bacteria</taxon>
        <taxon>Pseudomonadati</taxon>
        <taxon>Bacteroidota</taxon>
        <taxon>Cytophagia</taxon>
        <taxon>Cytophagales</taxon>
        <taxon>Hymenobacteraceae</taxon>
        <taxon>Hymenobacter</taxon>
    </lineage>
</organism>
<dbReference type="PROSITE" id="PS01124">
    <property type="entry name" value="HTH_ARAC_FAMILY_2"/>
    <property type="match status" value="1"/>
</dbReference>
<dbReference type="InterPro" id="IPR018062">
    <property type="entry name" value="HTH_AraC-typ_CS"/>
</dbReference>
<reference evidence="5 6" key="1">
    <citation type="submission" date="2020-11" db="EMBL/GenBank/DDBJ databases">
        <authorList>
            <person name="Kim M.K."/>
        </authorList>
    </citation>
    <scope>NUCLEOTIDE SEQUENCE [LARGE SCALE GENOMIC DNA]</scope>
    <source>
        <strain evidence="5 6">BT683</strain>
    </source>
</reference>
<comment type="caution">
    <text evidence="5">The sequence shown here is derived from an EMBL/GenBank/DDBJ whole genome shotgun (WGS) entry which is preliminary data.</text>
</comment>
<keyword evidence="2" id="KW-0238">DNA-binding</keyword>
<evidence type="ECO:0000259" key="4">
    <source>
        <dbReference type="PROSITE" id="PS01124"/>
    </source>
</evidence>
<protein>
    <submittedName>
        <fullName evidence="5">Helix-turn-helix transcriptional regulator</fullName>
    </submittedName>
</protein>
<dbReference type="SUPFAM" id="SSF46689">
    <property type="entry name" value="Homeodomain-like"/>
    <property type="match status" value="1"/>
</dbReference>
<dbReference type="EMBL" id="JADQDQ010000015">
    <property type="protein sequence ID" value="MBF9239644.1"/>
    <property type="molecule type" value="Genomic_DNA"/>
</dbReference>
<dbReference type="PROSITE" id="PS00041">
    <property type="entry name" value="HTH_ARAC_FAMILY_1"/>
    <property type="match status" value="1"/>
</dbReference>
<dbReference type="InterPro" id="IPR009057">
    <property type="entry name" value="Homeodomain-like_sf"/>
</dbReference>
<dbReference type="RefSeq" id="WP_196283995.1">
    <property type="nucleotide sequence ID" value="NZ_JADQDQ010000015.1"/>
</dbReference>
<evidence type="ECO:0000256" key="2">
    <source>
        <dbReference type="ARBA" id="ARBA00023125"/>
    </source>
</evidence>
<dbReference type="Proteomes" id="UP000597617">
    <property type="component" value="Unassembled WGS sequence"/>
</dbReference>
<sequence>MKLYIKYMVSVRCKMQVQDKLDKLGLHYGQVDLGEVEFKQDISPEQHEKLQQELQELGVELLDHSKGAEIEKIQACILQLVHDADTLPKIKNSEYISQQLKRDYPSLATLFSEATGVTIERSIIRHKIERVKELLLYDELNLTEIAAKLNYSSVAHLSGQFKKETGLTPTFFKGLKHKKSLA</sequence>
<accession>A0ABS0INQ4</accession>
<gene>
    <name evidence="5" type="ORF">I2I05_19785</name>
</gene>
<name>A0ABS0INQ4_9BACT</name>